<dbReference type="PROSITE" id="PS51257">
    <property type="entry name" value="PROKAR_LIPOPROTEIN"/>
    <property type="match status" value="1"/>
</dbReference>
<dbReference type="Pfam" id="PF13517">
    <property type="entry name" value="FG-GAP_3"/>
    <property type="match status" value="5"/>
</dbReference>
<reference evidence="3 4" key="1">
    <citation type="journal article" date="2023" name="Microbiol. Resour. Announc.">
        <title>Complete Genome Sequence of Imperialibacter roseus strain P4T.</title>
        <authorList>
            <person name="Tizabi D.R."/>
            <person name="Bachvaroff T."/>
            <person name="Hill R.T."/>
        </authorList>
    </citation>
    <scope>NUCLEOTIDE SEQUENCE [LARGE SCALE GENOMIC DNA]</scope>
    <source>
        <strain evidence="3 4">P4T</strain>
    </source>
</reference>
<dbReference type="RefSeq" id="WP_317492210.1">
    <property type="nucleotide sequence ID" value="NZ_CP136051.1"/>
</dbReference>
<evidence type="ECO:0000256" key="1">
    <source>
        <dbReference type="ARBA" id="ARBA00022729"/>
    </source>
</evidence>
<evidence type="ECO:0000313" key="3">
    <source>
        <dbReference type="EMBL" id="WOK09596.1"/>
    </source>
</evidence>
<name>A0ABZ0IY81_9BACT</name>
<gene>
    <name evidence="3" type="ORF">RT717_13195</name>
</gene>
<dbReference type="InterPro" id="IPR027039">
    <property type="entry name" value="Crtac1"/>
</dbReference>
<dbReference type="InterPro" id="IPR028994">
    <property type="entry name" value="Integrin_alpha_N"/>
</dbReference>
<dbReference type="PANTHER" id="PTHR16026:SF0">
    <property type="entry name" value="CARTILAGE ACIDIC PROTEIN 1"/>
    <property type="match status" value="1"/>
</dbReference>
<evidence type="ECO:0000313" key="4">
    <source>
        <dbReference type="Proteomes" id="UP001302349"/>
    </source>
</evidence>
<dbReference type="Gene3D" id="2.130.10.130">
    <property type="entry name" value="Integrin alpha, N-terminal"/>
    <property type="match status" value="3"/>
</dbReference>
<keyword evidence="4" id="KW-1185">Reference proteome</keyword>
<feature type="domain" description="ASPIC/UnbV" evidence="2">
    <location>
        <begin position="543"/>
        <end position="609"/>
    </location>
</feature>
<keyword evidence="1" id="KW-0732">Signal</keyword>
<dbReference type="PANTHER" id="PTHR16026">
    <property type="entry name" value="CARTILAGE ACIDIC PROTEIN 1"/>
    <property type="match status" value="1"/>
</dbReference>
<dbReference type="SUPFAM" id="SSF69318">
    <property type="entry name" value="Integrin alpha N-terminal domain"/>
    <property type="match status" value="3"/>
</dbReference>
<dbReference type="InterPro" id="IPR013517">
    <property type="entry name" value="FG-GAP"/>
</dbReference>
<organism evidence="3 4">
    <name type="scientific">Imperialibacter roseus</name>
    <dbReference type="NCBI Taxonomy" id="1324217"/>
    <lineage>
        <taxon>Bacteria</taxon>
        <taxon>Pseudomonadati</taxon>
        <taxon>Bacteroidota</taxon>
        <taxon>Cytophagia</taxon>
        <taxon>Cytophagales</taxon>
        <taxon>Flammeovirgaceae</taxon>
        <taxon>Imperialibacter</taxon>
    </lineage>
</organism>
<evidence type="ECO:0000259" key="2">
    <source>
        <dbReference type="Pfam" id="PF07593"/>
    </source>
</evidence>
<sequence>MMLYLRHPKYGLPGLICICLLLFSGCNDGQPKATHLFEAASHDQTNIAFSNTLTEDEEFNLIDYLYFYNGGGVAIGDVNNDGLLDIYFSANQEDNKLYINKGDWTFEDITDKAGVAASGAWKTGVTMVDINGDGFLDIYQCRLGKYKGIEGSNQLFINNGDLTFSEKASVYGLDFSGFSTQAAFFDYDLDGDLDAYLLNHSVHTERSYGRATLRKYDDGNAGDRLFKNDNGKFTSVTKQAGIYSSNIGYGLGVGISDVNADGWPDIYVSNDFNENDYLYINNGMDTLGLVSFTESIAQTIGHTSRFSMGNDLADYNNDGLIDIISLDMLPEDEEIIKRSAGDDSYEIYSLKLKFGYGRQFTRNALQLNNGVQSDGLPNFSEIGQLAGIHATDWSWSPLLADYDNDGYKDLFISNGIKRRPNDMDYINFLSNRDLRDGLVNNPNLSDRRLVDEMPDGTVHNYLFRNNKDLTFSDVSDQWGMTTPSLSNGAAYADLDNDGDLDLIVNNINEVASLYRNTTAESASKTKLSYLKVIPLGKGKNTFGIGAKLFAYAGGKVFYQENFVARGFQSSVSPWVHFGLGEIKTLDSLRVVWPGGKTQLLTKVEVNRSIQLDETEAKLFYRAVERKERPLLTDVTDSLGIDFIHKENNFNDFNREFLIPHLVSKEGPKVAVVDFNADGRDDFYIGNASGALGSFFISASDSTFSNLLLPRQVDNMRMEETNCLFFDANGDGLPDLYIVSGGNEFSPRNSNLKDRLLINNGVGGFTDQSNGLPDAYQHGSVAAAADIDQDGDQDLFVGGRVVPGQYGALPLSYVLLNDGTGKFIDATADIAPALSEVGMVTDAQWIDLNGDTYPELVVVGQWMPIAIYGNNKGQLTRLYFEGLSHSNGWWSSLKLSDVDNDGDTDFIVGNLGTNSRHKASLEFPMHLYSNDFDDNGSLDQVLCYSTPQGVFTVNTKDELIKQIPSLKKNFVKHADFAGKTVEEIFGETALNNSLHLQATNFQSVWIENINNQGFTIHALPVEAQFAPVAAIETADLNGDGHIDMLLGGNSFSSSPYFGTYDASQGLVLLGDGKGKFTSVSARKSGLKVAGEIKDIKTLHFPGKLLFVIARNNDKPVIYMLNNTVENIF</sequence>
<dbReference type="InterPro" id="IPR011519">
    <property type="entry name" value="UnbV_ASPIC"/>
</dbReference>
<dbReference type="Proteomes" id="UP001302349">
    <property type="component" value="Chromosome"/>
</dbReference>
<protein>
    <submittedName>
        <fullName evidence="3">VCBS repeat-containing protein</fullName>
    </submittedName>
</protein>
<proteinExistence type="predicted"/>
<dbReference type="EMBL" id="CP136051">
    <property type="protein sequence ID" value="WOK09596.1"/>
    <property type="molecule type" value="Genomic_DNA"/>
</dbReference>
<accession>A0ABZ0IY81</accession>
<dbReference type="Pfam" id="PF07593">
    <property type="entry name" value="UnbV_ASPIC"/>
    <property type="match status" value="1"/>
</dbReference>